<evidence type="ECO:0000259" key="2">
    <source>
        <dbReference type="Pfam" id="PF02826"/>
    </source>
</evidence>
<dbReference type="PANTHER" id="PTHR10996">
    <property type="entry name" value="2-HYDROXYACID DEHYDROGENASE-RELATED"/>
    <property type="match status" value="1"/>
</dbReference>
<reference evidence="3" key="1">
    <citation type="journal article" date="2015" name="Nat. Genet.">
        <title>The pineapple genome and the evolution of CAM photosynthesis.</title>
        <authorList>
            <person name="Ming R."/>
            <person name="VanBuren R."/>
            <person name="Wai C.M."/>
            <person name="Tang H."/>
            <person name="Schatz M.C."/>
            <person name="Bowers J.E."/>
            <person name="Lyons E."/>
            <person name="Wang M.L."/>
            <person name="Chen J."/>
            <person name="Biggers E."/>
            <person name="Zhang J."/>
            <person name="Huang L."/>
            <person name="Zhang L."/>
            <person name="Miao W."/>
            <person name="Zhang J."/>
            <person name="Ye Z."/>
            <person name="Miao C."/>
            <person name="Lin Z."/>
            <person name="Wang H."/>
            <person name="Zhou H."/>
            <person name="Yim W.C."/>
            <person name="Priest H.D."/>
            <person name="Zheng C."/>
            <person name="Woodhouse M."/>
            <person name="Edger P.P."/>
            <person name="Guyot R."/>
            <person name="Guo H.B."/>
            <person name="Guo H."/>
            <person name="Zheng G."/>
            <person name="Singh R."/>
            <person name="Sharma A."/>
            <person name="Min X."/>
            <person name="Zheng Y."/>
            <person name="Lee H."/>
            <person name="Gurtowski J."/>
            <person name="Sedlazeck F.J."/>
            <person name="Harkess A."/>
            <person name="McKain M.R."/>
            <person name="Liao Z."/>
            <person name="Fang J."/>
            <person name="Liu J."/>
            <person name="Zhang X."/>
            <person name="Zhang Q."/>
            <person name="Hu W."/>
            <person name="Qin Y."/>
            <person name="Wang K."/>
            <person name="Chen L.Y."/>
            <person name="Shirley N."/>
            <person name="Lin Y.R."/>
            <person name="Liu L.Y."/>
            <person name="Hernandez A.G."/>
            <person name="Wright C.L."/>
            <person name="Bulone V."/>
            <person name="Tuskan G.A."/>
            <person name="Heath K."/>
            <person name="Zee F."/>
            <person name="Moore P.H."/>
            <person name="Sunkar R."/>
            <person name="Leebens-Mack J.H."/>
            <person name="Mockler T."/>
            <person name="Bennetzen J.L."/>
            <person name="Freeling M."/>
            <person name="Sankoff D."/>
            <person name="Paterson A.H."/>
            <person name="Zhu X."/>
            <person name="Yang X."/>
            <person name="Smith J.A."/>
            <person name="Cushman J.C."/>
            <person name="Paull R.E."/>
            <person name="Yu Q."/>
        </authorList>
    </citation>
    <scope>NUCLEOTIDE SEQUENCE [LARGE SCALE GENOMIC DNA]</scope>
    <source>
        <strain evidence="3">cv. F153</strain>
    </source>
</reference>
<dbReference type="SUPFAM" id="SSF51735">
    <property type="entry name" value="NAD(P)-binding Rossmann-fold domains"/>
    <property type="match status" value="1"/>
</dbReference>
<feature type="non-terminal residue" evidence="4">
    <location>
        <position position="1"/>
    </location>
</feature>
<name>A0A6P5ESD2_ANACO</name>
<accession>A0A6P5ESD2</accession>
<dbReference type="GO" id="GO:0051287">
    <property type="term" value="F:NAD binding"/>
    <property type="evidence" value="ECO:0007669"/>
    <property type="project" value="InterPro"/>
</dbReference>
<protein>
    <submittedName>
        <fullName evidence="4">LOW QUALITY PROTEIN: glyoxylate/hydroxypyruvate reductase HPR3-like</fullName>
    </submittedName>
</protein>
<keyword evidence="3" id="KW-1185">Reference proteome</keyword>
<dbReference type="RefSeq" id="XP_020084208.1">
    <property type="nucleotide sequence ID" value="XM_020228619.1"/>
</dbReference>
<dbReference type="GO" id="GO:0005829">
    <property type="term" value="C:cytosol"/>
    <property type="evidence" value="ECO:0007669"/>
    <property type="project" value="TreeGrafter"/>
</dbReference>
<dbReference type="OrthoDB" id="298012at2759"/>
<evidence type="ECO:0000313" key="3">
    <source>
        <dbReference type="Proteomes" id="UP000515123"/>
    </source>
</evidence>
<proteinExistence type="predicted"/>
<dbReference type="Gene3D" id="3.40.50.720">
    <property type="entry name" value="NAD(P)-binding Rossmann-like Domain"/>
    <property type="match status" value="1"/>
</dbReference>
<dbReference type="InterPro" id="IPR006140">
    <property type="entry name" value="D-isomer_DH_NAD-bd"/>
</dbReference>
<reference evidence="4" key="2">
    <citation type="submission" date="2025-08" db="UniProtKB">
        <authorList>
            <consortium name="RefSeq"/>
        </authorList>
    </citation>
    <scope>IDENTIFICATION</scope>
    <source>
        <tissue evidence="4">Leaf</tissue>
    </source>
</reference>
<dbReference type="GO" id="GO:0030267">
    <property type="term" value="F:glyoxylate reductase (NADPH) activity"/>
    <property type="evidence" value="ECO:0007669"/>
    <property type="project" value="TreeGrafter"/>
</dbReference>
<gene>
    <name evidence="4" type="primary">LOC109707385</name>
</gene>
<dbReference type="GO" id="GO:0016618">
    <property type="term" value="F:hydroxypyruvate reductase [NAD(P)H] activity"/>
    <property type="evidence" value="ECO:0007669"/>
    <property type="project" value="TreeGrafter"/>
</dbReference>
<dbReference type="Pfam" id="PF02826">
    <property type="entry name" value="2-Hacid_dh_C"/>
    <property type="match status" value="1"/>
</dbReference>
<dbReference type="PANTHER" id="PTHR10996:SF179">
    <property type="entry name" value="D-ISOMER SPECIFIC 2-HYDROXYACID DEHYDROGENASE FAMILY PROTEIN-RELATED"/>
    <property type="match status" value="1"/>
</dbReference>
<sequence>LQVSGKRVGIVGLGSIGSEIVKRLDAFGCTIMYNSRSKKPSVPYKYFPNTHDLAVESDKLSCALTPQTHHIHHIINRDVLLALGRDGAVVLVGEKELVKCLVEGTLGAAGLNVFENKPAVPKELFQMDSIVMSNHSF</sequence>
<evidence type="ECO:0000256" key="1">
    <source>
        <dbReference type="ARBA" id="ARBA00023002"/>
    </source>
</evidence>
<dbReference type="Proteomes" id="UP000515123">
    <property type="component" value="Linkage group 3"/>
</dbReference>
<dbReference type="InterPro" id="IPR050223">
    <property type="entry name" value="D-isomer_2-hydroxyacid_DH"/>
</dbReference>
<dbReference type="GeneID" id="109707385"/>
<evidence type="ECO:0000313" key="4">
    <source>
        <dbReference type="RefSeq" id="XP_020084208.1"/>
    </source>
</evidence>
<dbReference type="InterPro" id="IPR036291">
    <property type="entry name" value="NAD(P)-bd_dom_sf"/>
</dbReference>
<keyword evidence="1" id="KW-0560">Oxidoreductase</keyword>
<organism evidence="3 4">
    <name type="scientific">Ananas comosus</name>
    <name type="common">Pineapple</name>
    <name type="synonym">Ananas ananas</name>
    <dbReference type="NCBI Taxonomy" id="4615"/>
    <lineage>
        <taxon>Eukaryota</taxon>
        <taxon>Viridiplantae</taxon>
        <taxon>Streptophyta</taxon>
        <taxon>Embryophyta</taxon>
        <taxon>Tracheophyta</taxon>
        <taxon>Spermatophyta</taxon>
        <taxon>Magnoliopsida</taxon>
        <taxon>Liliopsida</taxon>
        <taxon>Poales</taxon>
        <taxon>Bromeliaceae</taxon>
        <taxon>Bromelioideae</taxon>
        <taxon>Ananas</taxon>
    </lineage>
</organism>
<feature type="domain" description="D-isomer specific 2-hydroxyacid dehydrogenase NAD-binding" evidence="2">
    <location>
        <begin position="2"/>
        <end position="135"/>
    </location>
</feature>
<dbReference type="AlphaFoldDB" id="A0A6P5ESD2"/>